<evidence type="ECO:0000256" key="10">
    <source>
        <dbReference type="ARBA" id="ARBA00047783"/>
    </source>
</evidence>
<reference evidence="15" key="1">
    <citation type="submission" date="2025-08" db="UniProtKB">
        <authorList>
            <consortium name="RefSeq"/>
        </authorList>
    </citation>
    <scope>IDENTIFICATION</scope>
    <source>
        <tissue evidence="15">Thorax and Abdomen</tissue>
    </source>
</reference>
<proteinExistence type="inferred from homology"/>
<protein>
    <recommendedName>
        <fullName evidence="11">tRNA (guanine(37)-N1)-methyltransferase</fullName>
        <ecNumber evidence="11">2.1.1.228</ecNumber>
    </recommendedName>
    <alternativeName>
        <fullName evidence="11">M1G-methyltransferase</fullName>
    </alternativeName>
    <alternativeName>
        <fullName evidence="11">tRNA [GM37] methyltransferase</fullName>
    </alternativeName>
    <alternativeName>
        <fullName evidence="11">tRNA methyltransferase 5 homolog</fullName>
    </alternativeName>
</protein>
<dbReference type="GO" id="GO:0005759">
    <property type="term" value="C:mitochondrial matrix"/>
    <property type="evidence" value="ECO:0007669"/>
    <property type="project" value="UniProtKB-SubCell"/>
</dbReference>
<comment type="similarity">
    <text evidence="1">Belongs to the class I-like SAM-binding methyltransferase superfamily. TRM5/TYW2 family.</text>
</comment>
<dbReference type="HAMAP" id="MF_03152">
    <property type="entry name" value="TRM5"/>
    <property type="match status" value="1"/>
</dbReference>
<keyword evidence="3 11" id="KW-0489">Methyltransferase</keyword>
<dbReference type="SUPFAM" id="SSF53335">
    <property type="entry name" value="S-adenosyl-L-methionine-dependent methyltransferases"/>
    <property type="match status" value="1"/>
</dbReference>
<dbReference type="InterPro" id="IPR056744">
    <property type="entry name" value="TRM5/TYW2-like_N"/>
</dbReference>
<keyword evidence="7 11" id="KW-0496">Mitochondrion</keyword>
<evidence type="ECO:0000313" key="14">
    <source>
        <dbReference type="Proteomes" id="UP000829291"/>
    </source>
</evidence>
<evidence type="ECO:0000256" key="6">
    <source>
        <dbReference type="ARBA" id="ARBA00022694"/>
    </source>
</evidence>
<dbReference type="InterPro" id="IPR030382">
    <property type="entry name" value="MeTrfase_TRM5/TYW2"/>
</dbReference>
<feature type="compositionally biased region" description="Polar residues" evidence="12">
    <location>
        <begin position="470"/>
        <end position="484"/>
    </location>
</feature>
<gene>
    <name evidence="15" type="primary">LOC107227574</name>
</gene>
<dbReference type="PANTHER" id="PTHR23245">
    <property type="entry name" value="TRNA METHYLTRANSFERASE"/>
    <property type="match status" value="1"/>
</dbReference>
<comment type="similarity">
    <text evidence="11">Belongs to the TRM5 / TYW2 family.</text>
</comment>
<dbReference type="InterPro" id="IPR029063">
    <property type="entry name" value="SAM-dependent_MTases_sf"/>
</dbReference>
<dbReference type="GO" id="GO:0052906">
    <property type="term" value="F:tRNA (guanine(37)-N1)-methyltransferase activity"/>
    <property type="evidence" value="ECO:0007669"/>
    <property type="project" value="UniProtKB-UniRule"/>
</dbReference>
<comment type="subunit">
    <text evidence="11">Monomer.</text>
</comment>
<evidence type="ECO:0000313" key="15">
    <source>
        <dbReference type="RefSeq" id="XP_015524253.1"/>
    </source>
</evidence>
<dbReference type="Pfam" id="PF02475">
    <property type="entry name" value="TRM5-TYW2_MTfase"/>
    <property type="match status" value="1"/>
</dbReference>
<name>A0A6J0CC47_NEOLC</name>
<evidence type="ECO:0000256" key="12">
    <source>
        <dbReference type="SAM" id="MobiDB-lite"/>
    </source>
</evidence>
<dbReference type="InterPro" id="IPR056743">
    <property type="entry name" value="TRM5-TYW2-like_MTfase"/>
</dbReference>
<evidence type="ECO:0000256" key="11">
    <source>
        <dbReference type="HAMAP-Rule" id="MF_03152"/>
    </source>
</evidence>
<feature type="domain" description="SAM-dependent methyltransferase TRM5/TYW2-type" evidence="13">
    <location>
        <begin position="160"/>
        <end position="435"/>
    </location>
</feature>
<feature type="region of interest" description="Disordered" evidence="12">
    <location>
        <begin position="464"/>
        <end position="484"/>
    </location>
</feature>
<keyword evidence="4 11" id="KW-0808">Transferase</keyword>
<evidence type="ECO:0000256" key="9">
    <source>
        <dbReference type="ARBA" id="ARBA00045951"/>
    </source>
</evidence>
<dbReference type="InterPro" id="IPR025792">
    <property type="entry name" value="tRNA_Gua_MeTrfase_euk"/>
</dbReference>
<evidence type="ECO:0000256" key="5">
    <source>
        <dbReference type="ARBA" id="ARBA00022691"/>
    </source>
</evidence>
<dbReference type="GeneID" id="107227574"/>
<evidence type="ECO:0000256" key="1">
    <source>
        <dbReference type="ARBA" id="ARBA00009775"/>
    </source>
</evidence>
<organism evidence="15">
    <name type="scientific">Neodiprion lecontei</name>
    <name type="common">Redheaded pine sawfly</name>
    <dbReference type="NCBI Taxonomy" id="441921"/>
    <lineage>
        <taxon>Eukaryota</taxon>
        <taxon>Metazoa</taxon>
        <taxon>Ecdysozoa</taxon>
        <taxon>Arthropoda</taxon>
        <taxon>Hexapoda</taxon>
        <taxon>Insecta</taxon>
        <taxon>Pterygota</taxon>
        <taxon>Neoptera</taxon>
        <taxon>Endopterygota</taxon>
        <taxon>Hymenoptera</taxon>
        <taxon>Tenthredinoidea</taxon>
        <taxon>Diprionidae</taxon>
        <taxon>Diprioninae</taxon>
        <taxon>Neodiprion</taxon>
    </lineage>
</organism>
<keyword evidence="8 11" id="KW-0539">Nucleus</keyword>
<sequence>MAVVGYLVAALATCNRRGLSRHICNTVMASLLVPPTSVRGMTKLDRSKFTTIVELPVIRLGKANLARVMPALKKYMLKMQKFKPIQKYDDADDDGGKIAYLDPVKVQNFEDIDESDQKLLSDNDVTDFFKKRVSLNYDNWPYDQVLKAVFPEGAEVPNSYSKIGHLVHLNLRDSQLPQKHLIGQVLLDKISNTKTVVNKLNTIDTTYRHFAMEVLAGDKDTMVTVSEHGFQYKFDFATVYWNPRLATEHQALVSFIKPHDVLYDVFAGVGPFAIPAGCKGNRVMANDLNPESYRWLIENAKLNKTRGNVTAFNKDGREFLKVEVKNDILKRRDIGTEGSEHIAMNLPGMAVEFLDVFADWFNREEAEKVCRKPPIVHLYCFVKLGKDADPHALAKLLVEEKLGHTLTPESLLTIHHVRNVSPNKEMMRVSFMLISDILIGYKPVAKKLKIDNTDLFLDENVIGKDGKEQGTPQDQKCVQGSRSS</sequence>
<evidence type="ECO:0000256" key="3">
    <source>
        <dbReference type="ARBA" id="ARBA00022603"/>
    </source>
</evidence>
<evidence type="ECO:0000256" key="2">
    <source>
        <dbReference type="ARBA" id="ARBA00022490"/>
    </source>
</evidence>
<dbReference type="Gene3D" id="3.40.50.150">
    <property type="entry name" value="Vaccinia Virus protein VP39"/>
    <property type="match status" value="1"/>
</dbReference>
<evidence type="ECO:0000259" key="13">
    <source>
        <dbReference type="PROSITE" id="PS51684"/>
    </source>
</evidence>
<dbReference type="OrthoDB" id="408788at2759"/>
<feature type="binding site" evidence="11">
    <location>
        <begin position="315"/>
        <end position="316"/>
    </location>
    <ligand>
        <name>S-adenosyl-L-methionine</name>
        <dbReference type="ChEBI" id="CHEBI:59789"/>
    </ligand>
</feature>
<feature type="binding site" evidence="11">
    <location>
        <position position="345"/>
    </location>
    <ligand>
        <name>S-adenosyl-L-methionine</name>
        <dbReference type="ChEBI" id="CHEBI:59789"/>
    </ligand>
</feature>
<dbReference type="Gene3D" id="3.30.300.110">
    <property type="entry name" value="Met-10+ protein-like domains"/>
    <property type="match status" value="1"/>
</dbReference>
<feature type="binding site" evidence="11">
    <location>
        <begin position="287"/>
        <end position="288"/>
    </location>
    <ligand>
        <name>S-adenosyl-L-methionine</name>
        <dbReference type="ChEBI" id="CHEBI:59789"/>
    </ligand>
</feature>
<accession>A0A6J0CC47</accession>
<keyword evidence="6 11" id="KW-0819">tRNA processing</keyword>
<evidence type="ECO:0000256" key="4">
    <source>
        <dbReference type="ARBA" id="ARBA00022679"/>
    </source>
</evidence>
<dbReference type="Pfam" id="PF25133">
    <property type="entry name" value="TYW2_N_2"/>
    <property type="match status" value="1"/>
</dbReference>
<comment type="function">
    <text evidence="11">Specifically methylates the N1 position of guanosine-37 in various cytoplasmic and mitochondrial tRNAs. Methylation is not dependent on the nature of the nucleoside 5' of the target nucleoside. This is the first step in the biosynthesis of wybutosine (yW), a modified base adjacent to the anticodon of tRNAs and required for accurate decoding.</text>
</comment>
<dbReference type="GO" id="GO:0005634">
    <property type="term" value="C:nucleus"/>
    <property type="evidence" value="ECO:0007669"/>
    <property type="project" value="UniProtKB-SubCell"/>
</dbReference>
<evidence type="ECO:0000256" key="8">
    <source>
        <dbReference type="ARBA" id="ARBA00023242"/>
    </source>
</evidence>
<dbReference type="RefSeq" id="XP_015524253.1">
    <property type="nucleotide sequence ID" value="XM_015668767.2"/>
</dbReference>
<dbReference type="AlphaFoldDB" id="A0A6J0CC47"/>
<dbReference type="Proteomes" id="UP000829291">
    <property type="component" value="Chromosome 3"/>
</dbReference>
<keyword evidence="2 11" id="KW-0963">Cytoplasm</keyword>
<keyword evidence="14" id="KW-1185">Reference proteome</keyword>
<dbReference type="GO" id="GO:0070901">
    <property type="term" value="P:mitochondrial tRNA methylation"/>
    <property type="evidence" value="ECO:0007669"/>
    <property type="project" value="TreeGrafter"/>
</dbReference>
<dbReference type="KEGG" id="nlo:107227574"/>
<dbReference type="GO" id="GO:0002939">
    <property type="term" value="P:tRNA N1-guanine methylation"/>
    <property type="evidence" value="ECO:0007669"/>
    <property type="project" value="TreeGrafter"/>
</dbReference>
<dbReference type="FunFam" id="3.30.300.110:FF:000001">
    <property type="entry name" value="tRNA (guanine(37)-N1)-methyltransferase"/>
    <property type="match status" value="1"/>
</dbReference>
<keyword evidence="5 11" id="KW-0949">S-adenosyl-L-methionine</keyword>
<comment type="function">
    <text evidence="9">Involved in mitochondrial tRNA methylation. Specifically methylates the N1 position of guanosine-37 in various tRNAs. Methylation is not dependent on the nature of the nucleoside 5' of the target nucleoside. This is the first step in the biosynthesis of wybutosine (yW), a modified base adjacent to the anticodon of tRNAs and required for accurate decoding.</text>
</comment>
<dbReference type="PROSITE" id="PS51684">
    <property type="entry name" value="SAM_MT_TRM5_TYW2"/>
    <property type="match status" value="1"/>
</dbReference>
<evidence type="ECO:0000256" key="7">
    <source>
        <dbReference type="ARBA" id="ARBA00023128"/>
    </source>
</evidence>
<feature type="binding site" evidence="11">
    <location>
        <position position="249"/>
    </location>
    <ligand>
        <name>S-adenosyl-L-methionine</name>
        <dbReference type="ChEBI" id="CHEBI:59789"/>
    </ligand>
</feature>
<dbReference type="EC" id="2.1.1.228" evidence="11"/>
<dbReference type="PANTHER" id="PTHR23245:SF36">
    <property type="entry name" value="TRNA (GUANINE(37)-N1)-METHYLTRANSFERASE"/>
    <property type="match status" value="1"/>
</dbReference>
<comment type="catalytic activity">
    <reaction evidence="10 11">
        <text>guanosine(37) in tRNA + S-adenosyl-L-methionine = N(1)-methylguanosine(37) in tRNA + S-adenosyl-L-homocysteine + H(+)</text>
        <dbReference type="Rhea" id="RHEA:36899"/>
        <dbReference type="Rhea" id="RHEA-COMP:10145"/>
        <dbReference type="Rhea" id="RHEA-COMP:10147"/>
        <dbReference type="ChEBI" id="CHEBI:15378"/>
        <dbReference type="ChEBI" id="CHEBI:57856"/>
        <dbReference type="ChEBI" id="CHEBI:59789"/>
        <dbReference type="ChEBI" id="CHEBI:73542"/>
        <dbReference type="ChEBI" id="CHEBI:74269"/>
        <dbReference type="EC" id="2.1.1.228"/>
    </reaction>
</comment>
<comment type="subcellular location">
    <subcellularLocation>
        <location evidence="11">Mitochondrion matrix</location>
    </subcellularLocation>
    <subcellularLocation>
        <location evidence="11">Nucleus</location>
    </subcellularLocation>
    <subcellularLocation>
        <location evidence="11">Cytoplasm</location>
    </subcellularLocation>
    <text evidence="11">Predominantly in the mitochondria and in the nucleus.</text>
</comment>